<dbReference type="FunFam" id="2.20.25.10:FF:000001">
    <property type="entry name" value="Probable Transcription elongation factor S-II"/>
    <property type="match status" value="1"/>
</dbReference>
<feature type="domain" description="TFIIS central" evidence="10">
    <location>
        <begin position="1"/>
        <end position="72"/>
    </location>
</feature>
<evidence type="ECO:0000256" key="4">
    <source>
        <dbReference type="ARBA" id="ARBA00022771"/>
    </source>
</evidence>
<feature type="domain" description="TFIIS-type" evidence="9">
    <location>
        <begin position="75"/>
        <end position="115"/>
    </location>
</feature>
<protein>
    <recommendedName>
        <fullName evidence="13">Transcription elongation factor S-II</fullName>
    </recommendedName>
</protein>
<reference evidence="11" key="1">
    <citation type="submission" date="2025-08" db="UniProtKB">
        <authorList>
            <consortium name="Ensembl"/>
        </authorList>
    </citation>
    <scope>IDENTIFICATION</scope>
</reference>
<evidence type="ECO:0000256" key="5">
    <source>
        <dbReference type="ARBA" id="ARBA00022833"/>
    </source>
</evidence>
<dbReference type="GO" id="GO:0005634">
    <property type="term" value="C:nucleus"/>
    <property type="evidence" value="ECO:0007669"/>
    <property type="project" value="UniProtKB-SubCell"/>
</dbReference>
<dbReference type="Gene3D" id="1.10.472.30">
    <property type="entry name" value="Transcription elongation factor S-II, central domain"/>
    <property type="match status" value="1"/>
</dbReference>
<dbReference type="InterPro" id="IPR036575">
    <property type="entry name" value="TFIIS_cen_dom_sf"/>
</dbReference>
<dbReference type="PROSITE" id="PS51321">
    <property type="entry name" value="TFIIS_CENTRAL"/>
    <property type="match status" value="1"/>
</dbReference>
<dbReference type="Proteomes" id="UP000694416">
    <property type="component" value="Unplaced"/>
</dbReference>
<dbReference type="PANTHER" id="PTHR11477:SF1">
    <property type="entry name" value="TRANSCRIPTION ELONGATION FACTOR A PROTEIN 1"/>
    <property type="match status" value="1"/>
</dbReference>
<dbReference type="SUPFAM" id="SSF46942">
    <property type="entry name" value="Elongation factor TFIIS domain 2"/>
    <property type="match status" value="1"/>
</dbReference>
<name>A0A8C9HKZ3_9PRIM</name>
<evidence type="ECO:0000256" key="3">
    <source>
        <dbReference type="ARBA" id="ARBA00022723"/>
    </source>
</evidence>
<evidence type="ECO:0000313" key="11">
    <source>
        <dbReference type="Ensembl" id="ENSPTEP00000020600.1"/>
    </source>
</evidence>
<dbReference type="SMART" id="SM00440">
    <property type="entry name" value="ZnF_C2C2"/>
    <property type="match status" value="1"/>
</dbReference>
<evidence type="ECO:0000259" key="9">
    <source>
        <dbReference type="PROSITE" id="PS51133"/>
    </source>
</evidence>
<evidence type="ECO:0000259" key="10">
    <source>
        <dbReference type="PROSITE" id="PS51321"/>
    </source>
</evidence>
<keyword evidence="12" id="KW-1185">Reference proteome</keyword>
<dbReference type="AlphaFoldDB" id="A0A8C9HKZ3"/>
<keyword evidence="3" id="KW-0479">Metal-binding</keyword>
<evidence type="ECO:0000256" key="2">
    <source>
        <dbReference type="ARBA" id="ARBA00009647"/>
    </source>
</evidence>
<dbReference type="InterPro" id="IPR003618">
    <property type="entry name" value="TFIIS_cen_dom"/>
</dbReference>
<keyword evidence="4 8" id="KW-0863">Zinc-finger</keyword>
<comment type="function">
    <text evidence="7">Necessary for efficient RNA polymerase II transcription elongation past template-encoded arresting sites. The arresting sites in DNA have the property of trapping a certain fraction of elongating RNA polymerases that pass through, resulting in locked ternary complexes. Cleavage of the nascent transcript by S-II allows the resumption of elongation from the new 3'-terminus.</text>
</comment>
<organism evidence="11 12">
    <name type="scientific">Piliocolobus tephrosceles</name>
    <name type="common">Ugandan red Colobus</name>
    <dbReference type="NCBI Taxonomy" id="591936"/>
    <lineage>
        <taxon>Eukaryota</taxon>
        <taxon>Metazoa</taxon>
        <taxon>Chordata</taxon>
        <taxon>Craniata</taxon>
        <taxon>Vertebrata</taxon>
        <taxon>Euteleostomi</taxon>
        <taxon>Mammalia</taxon>
        <taxon>Eutheria</taxon>
        <taxon>Euarchontoglires</taxon>
        <taxon>Primates</taxon>
        <taxon>Haplorrhini</taxon>
        <taxon>Catarrhini</taxon>
        <taxon>Cercopithecidae</taxon>
        <taxon>Colobinae</taxon>
        <taxon>Piliocolobus</taxon>
    </lineage>
</organism>
<dbReference type="Ensembl" id="ENSPTET00000029892.1">
    <property type="protein sequence ID" value="ENSPTEP00000020600.1"/>
    <property type="gene ID" value="ENSPTEG00000021811.1"/>
</dbReference>
<dbReference type="GO" id="GO:0003676">
    <property type="term" value="F:nucleic acid binding"/>
    <property type="evidence" value="ECO:0007669"/>
    <property type="project" value="InterPro"/>
</dbReference>
<evidence type="ECO:0000313" key="12">
    <source>
        <dbReference type="Proteomes" id="UP000694416"/>
    </source>
</evidence>
<dbReference type="CDD" id="cd13749">
    <property type="entry name" value="Zn-ribbon_TFIIS"/>
    <property type="match status" value="1"/>
</dbReference>
<sequence>MKYKNRVQSKVSNLTDAKNQNLRKKVPCGNIPPALLARMTAEEVASDELKEMNKNLRHEAIREHQMAKTGGTQPDSLTCGKCRKKNCTSTQVQARSAGEPMTTFVDCNECGNQQKFS</sequence>
<dbReference type="PANTHER" id="PTHR11477">
    <property type="entry name" value="TRANSCRIPTION FACTOR S-II ZINC FINGER DOMAIN-CONTAINING PROTEIN"/>
    <property type="match status" value="1"/>
</dbReference>
<dbReference type="Gene3D" id="2.20.25.10">
    <property type="match status" value="1"/>
</dbReference>
<keyword evidence="6" id="KW-0539">Nucleus</keyword>
<evidence type="ECO:0008006" key="13">
    <source>
        <dbReference type="Google" id="ProtNLM"/>
    </source>
</evidence>
<evidence type="ECO:0000256" key="6">
    <source>
        <dbReference type="ARBA" id="ARBA00023242"/>
    </source>
</evidence>
<dbReference type="GO" id="GO:0006351">
    <property type="term" value="P:DNA-templated transcription"/>
    <property type="evidence" value="ECO:0007669"/>
    <property type="project" value="InterPro"/>
</dbReference>
<dbReference type="Pfam" id="PF01096">
    <property type="entry name" value="Zn_ribbon_TFIIS"/>
    <property type="match status" value="1"/>
</dbReference>
<proteinExistence type="inferred from homology"/>
<dbReference type="PROSITE" id="PS51133">
    <property type="entry name" value="ZF_TFIIS_2"/>
    <property type="match status" value="1"/>
</dbReference>
<dbReference type="SUPFAM" id="SSF57783">
    <property type="entry name" value="Zinc beta-ribbon"/>
    <property type="match status" value="1"/>
</dbReference>
<accession>A0A8C9HKZ3</accession>
<dbReference type="InterPro" id="IPR001222">
    <property type="entry name" value="Znf_TFIIS"/>
</dbReference>
<dbReference type="Pfam" id="PF07500">
    <property type="entry name" value="TFIIS_M"/>
    <property type="match status" value="1"/>
</dbReference>
<evidence type="ECO:0000256" key="8">
    <source>
        <dbReference type="PROSITE-ProRule" id="PRU00472"/>
    </source>
</evidence>
<comment type="similarity">
    <text evidence="2">Belongs to the TFS-II family.</text>
</comment>
<dbReference type="GO" id="GO:0008270">
    <property type="term" value="F:zinc ion binding"/>
    <property type="evidence" value="ECO:0007669"/>
    <property type="project" value="UniProtKB-KW"/>
</dbReference>
<comment type="subcellular location">
    <subcellularLocation>
        <location evidence="1">Nucleus</location>
    </subcellularLocation>
</comment>
<reference evidence="11" key="2">
    <citation type="submission" date="2025-09" db="UniProtKB">
        <authorList>
            <consortium name="Ensembl"/>
        </authorList>
    </citation>
    <scope>IDENTIFICATION</scope>
</reference>
<evidence type="ECO:0000256" key="1">
    <source>
        <dbReference type="ARBA" id="ARBA00004123"/>
    </source>
</evidence>
<dbReference type="GO" id="GO:0045944">
    <property type="term" value="P:positive regulation of transcription by RNA polymerase II"/>
    <property type="evidence" value="ECO:0007669"/>
    <property type="project" value="TreeGrafter"/>
</dbReference>
<keyword evidence="5" id="KW-0862">Zinc</keyword>
<evidence type="ECO:0000256" key="7">
    <source>
        <dbReference type="ARBA" id="ARBA00025408"/>
    </source>
</evidence>